<comment type="caution">
    <text evidence="2">The sequence shown here is derived from an EMBL/GenBank/DDBJ whole genome shotgun (WGS) entry which is preliminary data.</text>
</comment>
<dbReference type="Pfam" id="PF09828">
    <property type="entry name" value="ChrB_C"/>
    <property type="match status" value="1"/>
</dbReference>
<evidence type="ECO:0000313" key="2">
    <source>
        <dbReference type="EMBL" id="OGZ23173.1"/>
    </source>
</evidence>
<dbReference type="Proteomes" id="UP000176406">
    <property type="component" value="Unassembled WGS sequence"/>
</dbReference>
<organism evidence="2 3">
    <name type="scientific">Candidatus Nealsonbacteria bacterium RIFCSPLOWO2_01_FULL_41_9</name>
    <dbReference type="NCBI Taxonomy" id="1801671"/>
    <lineage>
        <taxon>Bacteria</taxon>
        <taxon>Candidatus Nealsoniibacteriota</taxon>
    </lineage>
</organism>
<evidence type="ECO:0000313" key="3">
    <source>
        <dbReference type="Proteomes" id="UP000176406"/>
    </source>
</evidence>
<dbReference type="InterPro" id="IPR018634">
    <property type="entry name" value="ChrB_C"/>
</dbReference>
<name>A0A1G2EBE7_9BACT</name>
<dbReference type="AlphaFoldDB" id="A0A1G2EBE7"/>
<dbReference type="EMBL" id="MHMG01000024">
    <property type="protein sequence ID" value="OGZ23173.1"/>
    <property type="molecule type" value="Genomic_DNA"/>
</dbReference>
<accession>A0A1G2EBE7</accession>
<feature type="domain" description="ChrB C-terminal" evidence="1">
    <location>
        <begin position="35"/>
        <end position="150"/>
    </location>
</feature>
<sequence>MDRTGKLVDLILKLAFESAAPEIKTLVGHRWPDDDTLFCLWLAKKFIPNATDAKIVFVNAGKTLPGSDNDASVLHFDTGGGDFDQHNKNLKKTSSASILVEKMGWDDPGLQPLLDMVTATDNIEPQPKTSIHFIIEGYPRKFRNPDKTIDWPLVIDRTFELFDIIYDQEVQRIQSQKSLRTHAGISLLPNGIKLTSILGYPSLREAAFEDGADVVVWTENRGEKRFHTGIQVNRNSDLVLTKVAALLREREARSRGINAQGKNLMYAGKDDVDAGVWYLHDSSLRLILNGSRSYLPVKEEYTRLSPGDIIQITIQALGKIPREVVSRWK</sequence>
<proteinExistence type="predicted"/>
<protein>
    <recommendedName>
        <fullName evidence="1">ChrB C-terminal domain-containing protein</fullName>
    </recommendedName>
</protein>
<evidence type="ECO:0000259" key="1">
    <source>
        <dbReference type="Pfam" id="PF09828"/>
    </source>
</evidence>
<gene>
    <name evidence="2" type="ORF">A3A08_02830</name>
</gene>
<reference evidence="2 3" key="1">
    <citation type="journal article" date="2016" name="Nat. Commun.">
        <title>Thousands of microbial genomes shed light on interconnected biogeochemical processes in an aquifer system.</title>
        <authorList>
            <person name="Anantharaman K."/>
            <person name="Brown C.T."/>
            <person name="Hug L.A."/>
            <person name="Sharon I."/>
            <person name="Castelle C.J."/>
            <person name="Probst A.J."/>
            <person name="Thomas B.C."/>
            <person name="Singh A."/>
            <person name="Wilkins M.J."/>
            <person name="Karaoz U."/>
            <person name="Brodie E.L."/>
            <person name="Williams K.H."/>
            <person name="Hubbard S.S."/>
            <person name="Banfield J.F."/>
        </authorList>
    </citation>
    <scope>NUCLEOTIDE SEQUENCE [LARGE SCALE GENOMIC DNA]</scope>
</reference>